<dbReference type="EMBL" id="CAGS01000002">
    <property type="protein sequence ID" value="CCF82290.1"/>
    <property type="molecule type" value="Genomic_DNA"/>
</dbReference>
<comment type="caution">
    <text evidence="1">The sequence shown here is derived from an EMBL/GenBank/DDBJ whole genome shotgun (WGS) entry which is preliminary data.</text>
</comment>
<sequence>MLRQKQPEHTDNGKDEFFEQDLPQLVHRILDRDREKVRHYDAILVDEGQDFNLDWWNALRKVLRPDGEMLLAADGSQDIYGRARAWTDDAMTGAGFTGDWFKLKGSYRLPEKLVPLLRRYVQEYLPELEQNLPEAIRLDQPLNRQLELPTEPVKIRWIQVRAPEHTVEASVWAFQDTPRFADPWRVHISDITLLTAANEHGQGCVESLQSKNIDIAHIFDEDWKKAQGLKHAFFMEDGRAKACTIHSFKGWETRAIIVLIGSAKSIKDRALLYVAMTRLKRHVGGSVLTVVCSAPELEEYGKTWPDFQYYQDEEEIDWDLPF</sequence>
<dbReference type="Proteomes" id="UP000004221">
    <property type="component" value="Unassembled WGS sequence"/>
</dbReference>
<dbReference type="AlphaFoldDB" id="I4EC78"/>
<dbReference type="InterPro" id="IPR027417">
    <property type="entry name" value="P-loop_NTPase"/>
</dbReference>
<evidence type="ECO:0008006" key="3">
    <source>
        <dbReference type="Google" id="ProtNLM"/>
    </source>
</evidence>
<dbReference type="Gene3D" id="3.40.50.300">
    <property type="entry name" value="P-loop containing nucleotide triphosphate hydrolases"/>
    <property type="match status" value="2"/>
</dbReference>
<organism evidence="1 2">
    <name type="scientific">Nitrolancea hollandica Lb</name>
    <dbReference type="NCBI Taxonomy" id="1129897"/>
    <lineage>
        <taxon>Bacteria</taxon>
        <taxon>Pseudomonadati</taxon>
        <taxon>Thermomicrobiota</taxon>
        <taxon>Thermomicrobia</taxon>
        <taxon>Sphaerobacterales</taxon>
        <taxon>Sphaerobacterineae</taxon>
        <taxon>Sphaerobacteraceae</taxon>
        <taxon>Nitrolancea</taxon>
    </lineage>
</organism>
<accession>I4EC78</accession>
<reference evidence="1 2" key="1">
    <citation type="journal article" date="2012" name="ISME J.">
        <title>Nitrification expanded: discovery, physiology and genomics of a nitrite-oxidizing bacterium from the phylum Chloroflexi.</title>
        <authorList>
            <person name="Sorokin D.Y."/>
            <person name="Lucker S."/>
            <person name="Vejmelkova D."/>
            <person name="Kostrikina N.A."/>
            <person name="Kleerebezem R."/>
            <person name="Rijpstra W.I."/>
            <person name="Damste J.S."/>
            <person name="Le Paslier D."/>
            <person name="Muyzer G."/>
            <person name="Wagner M."/>
            <person name="van Loosdrecht M.C."/>
            <person name="Daims H."/>
        </authorList>
    </citation>
    <scope>NUCLEOTIDE SEQUENCE [LARGE SCALE GENOMIC DNA]</scope>
    <source>
        <strain evidence="2">none</strain>
    </source>
</reference>
<proteinExistence type="predicted"/>
<evidence type="ECO:0000313" key="1">
    <source>
        <dbReference type="EMBL" id="CCF82290.1"/>
    </source>
</evidence>
<protein>
    <recommendedName>
        <fullName evidence="3">DNA helicase</fullName>
    </recommendedName>
</protein>
<dbReference type="CDD" id="cd18809">
    <property type="entry name" value="SF1_C_RecD"/>
    <property type="match status" value="1"/>
</dbReference>
<gene>
    <name evidence="1" type="ORF">NITHO_100006</name>
</gene>
<keyword evidence="2" id="KW-1185">Reference proteome</keyword>
<dbReference type="SUPFAM" id="SSF52540">
    <property type="entry name" value="P-loop containing nucleoside triphosphate hydrolases"/>
    <property type="match status" value="1"/>
</dbReference>
<evidence type="ECO:0000313" key="2">
    <source>
        <dbReference type="Proteomes" id="UP000004221"/>
    </source>
</evidence>
<name>I4EC78_9BACT</name>